<organism evidence="10">
    <name type="scientific">Medicago truncatula</name>
    <name type="common">Barrel medic</name>
    <name type="synonym">Medicago tribuloides</name>
    <dbReference type="NCBI Taxonomy" id="3880"/>
    <lineage>
        <taxon>Eukaryota</taxon>
        <taxon>Viridiplantae</taxon>
        <taxon>Streptophyta</taxon>
        <taxon>Embryophyta</taxon>
        <taxon>Tracheophyta</taxon>
        <taxon>Spermatophyta</taxon>
        <taxon>Magnoliopsida</taxon>
        <taxon>eudicotyledons</taxon>
        <taxon>Gunneridae</taxon>
        <taxon>Pentapetalae</taxon>
        <taxon>rosids</taxon>
        <taxon>fabids</taxon>
        <taxon>Fabales</taxon>
        <taxon>Fabaceae</taxon>
        <taxon>Papilionoideae</taxon>
        <taxon>50 kb inversion clade</taxon>
        <taxon>NPAAA clade</taxon>
        <taxon>Hologalegina</taxon>
        <taxon>IRL clade</taxon>
        <taxon>Trifolieae</taxon>
        <taxon>Medicago</taxon>
    </lineage>
</organism>
<dbReference type="FunFam" id="3.80.10.10:FF:000095">
    <property type="entry name" value="LRR receptor-like serine/threonine-protein kinase GSO1"/>
    <property type="match status" value="1"/>
</dbReference>
<dbReference type="Proteomes" id="UP000265566">
    <property type="component" value="Chromosome 1"/>
</dbReference>
<protein>
    <recommendedName>
        <fullName evidence="9">Protein kinase domain-containing protein</fullName>
    </recommendedName>
</protein>
<evidence type="ECO:0000256" key="3">
    <source>
        <dbReference type="ARBA" id="ARBA00022692"/>
    </source>
</evidence>
<dbReference type="GO" id="GO:0005524">
    <property type="term" value="F:ATP binding"/>
    <property type="evidence" value="ECO:0007669"/>
    <property type="project" value="UniProtKB-UniRule"/>
</dbReference>
<dbReference type="PROSITE" id="PS50011">
    <property type="entry name" value="PROTEIN_KINASE_DOM"/>
    <property type="match status" value="1"/>
</dbReference>
<dbReference type="InterPro" id="IPR001611">
    <property type="entry name" value="Leu-rich_rpt"/>
</dbReference>
<dbReference type="PROSITE" id="PS51450">
    <property type="entry name" value="LRR"/>
    <property type="match status" value="1"/>
</dbReference>
<dbReference type="Pfam" id="PF00069">
    <property type="entry name" value="Pkinase"/>
    <property type="match status" value="1"/>
</dbReference>
<dbReference type="Gramene" id="rna1419">
    <property type="protein sequence ID" value="RHN77914.1"/>
    <property type="gene ID" value="gene1419"/>
</dbReference>
<keyword evidence="7" id="KW-0547">Nucleotide-binding</keyword>
<keyword evidence="3 8" id="KW-0812">Transmembrane</keyword>
<dbReference type="InterPro" id="IPR000719">
    <property type="entry name" value="Prot_kinase_dom"/>
</dbReference>
<evidence type="ECO:0000256" key="4">
    <source>
        <dbReference type="ARBA" id="ARBA00022737"/>
    </source>
</evidence>
<dbReference type="SMART" id="SM00369">
    <property type="entry name" value="LRR_TYP"/>
    <property type="match status" value="6"/>
</dbReference>
<dbReference type="InterPro" id="IPR017441">
    <property type="entry name" value="Protein_kinase_ATP_BS"/>
</dbReference>
<dbReference type="FunFam" id="3.80.10.10:FF:000383">
    <property type="entry name" value="Leucine-rich repeat receptor protein kinase EMS1"/>
    <property type="match status" value="1"/>
</dbReference>
<dbReference type="EMBL" id="PSQE01000001">
    <property type="protein sequence ID" value="RHN77914.1"/>
    <property type="molecule type" value="Genomic_DNA"/>
</dbReference>
<dbReference type="AlphaFoldDB" id="A0A396JL47"/>
<evidence type="ECO:0000256" key="1">
    <source>
        <dbReference type="ARBA" id="ARBA00004167"/>
    </source>
</evidence>
<keyword evidence="2" id="KW-0433">Leucine-rich repeat</keyword>
<dbReference type="Pfam" id="PF00560">
    <property type="entry name" value="LRR_1"/>
    <property type="match status" value="1"/>
</dbReference>
<comment type="subcellular location">
    <subcellularLocation>
        <location evidence="1">Membrane</location>
        <topology evidence="1">Single-pass membrane protein</topology>
    </subcellularLocation>
</comment>
<accession>A0A396JL47</accession>
<comment type="caution">
    <text evidence="10">The sequence shown here is derived from an EMBL/GenBank/DDBJ whole genome shotgun (WGS) entry which is preliminary data.</text>
</comment>
<evidence type="ECO:0000259" key="9">
    <source>
        <dbReference type="PROSITE" id="PS50011"/>
    </source>
</evidence>
<feature type="binding site" evidence="7">
    <location>
        <position position="502"/>
    </location>
    <ligand>
        <name>ATP</name>
        <dbReference type="ChEBI" id="CHEBI:30616"/>
    </ligand>
</feature>
<dbReference type="PROSITE" id="PS00107">
    <property type="entry name" value="PROTEIN_KINASE_ATP"/>
    <property type="match status" value="1"/>
</dbReference>
<dbReference type="SUPFAM" id="SSF56112">
    <property type="entry name" value="Protein kinase-like (PK-like)"/>
    <property type="match status" value="1"/>
</dbReference>
<feature type="transmembrane region" description="Helical" evidence="8">
    <location>
        <begin position="662"/>
        <end position="684"/>
    </location>
</feature>
<keyword evidence="6 8" id="KW-0472">Membrane</keyword>
<evidence type="ECO:0000256" key="2">
    <source>
        <dbReference type="ARBA" id="ARBA00022614"/>
    </source>
</evidence>
<dbReference type="GO" id="GO:0004672">
    <property type="term" value="F:protein kinase activity"/>
    <property type="evidence" value="ECO:0007669"/>
    <property type="project" value="InterPro"/>
</dbReference>
<evidence type="ECO:0000313" key="10">
    <source>
        <dbReference type="EMBL" id="RHN77914.1"/>
    </source>
</evidence>
<reference evidence="10" key="1">
    <citation type="journal article" date="2018" name="Nat. Plants">
        <title>Whole-genome landscape of Medicago truncatula symbiotic genes.</title>
        <authorList>
            <person name="Pecrix Y."/>
            <person name="Gamas P."/>
            <person name="Carrere S."/>
        </authorList>
    </citation>
    <scope>NUCLEOTIDE SEQUENCE</scope>
    <source>
        <tissue evidence="10">Leaves</tissue>
    </source>
</reference>
<gene>
    <name evidence="10" type="ORF">MtrunA17_Chr1g0159851</name>
</gene>
<evidence type="ECO:0000256" key="8">
    <source>
        <dbReference type="SAM" id="Phobius"/>
    </source>
</evidence>
<evidence type="ECO:0000256" key="5">
    <source>
        <dbReference type="ARBA" id="ARBA00022989"/>
    </source>
</evidence>
<keyword evidence="4" id="KW-0677">Repeat</keyword>
<keyword evidence="10" id="KW-0808">Transferase</keyword>
<sequence>MQLTELFLSYNNLVGTIPSSLGNLSSLKMLSFQQNHLEESIPYSLGRLSGLTWLSLSLNNLSGEIPHSLYNLSNIQLFDTGENKLFGSIPSNINLAFPHLEKHAIGNNQISRAFPSSLSNLTELQLFDIPYNNFNGSIPLTLGQLNKLEWFNIGGNNFASGGAHDLDILSSLTNCTQLSIIYLFDSNFGSVSPSLIGNFSIHLRLLHMEYNQIYGVIPERIGQLIGLTVLNIANNSLDGTIPYSIGNLKNLGELYLEYNKFSGNIPIILSFSSNKLSGDIPNQTFGYLDGLIYIDLANNSLTGPIPSEFGNLKHLSALYLNLNKLSGEIPKYLASCLDLTELWLGINFFYGAIPLFLGSSLRSLEVLDLSVNNFSSIIPIELENLTFLNNLNLSFNNLYGEVPTRGVFGNVSAISLTGNKNLCGGIPRLELPPFLKVPAKKHKRSLKKKLILISVTSSSPFLINGSLRVTYGFSSSNLVGRGGFGSVYKGSLLYFERPIVVKVLNLETPGAVKSFVVECKALGNMKHRNLVKILTCCSSVDYKGEDFKAIVFEFMPNGSLENLLHGNKEHESRNLNLNFTQRLDIVLNVAHALDYLHIDAEQVVVHSGVKPSNVLLDDDNVAHLGDFGLARLIRGATEHSSKDQVISSTIKGTIGYVPPGKVLFITYLFLSFKMFYILMPYLYISY</sequence>
<dbReference type="InterPro" id="IPR051809">
    <property type="entry name" value="Plant_receptor-like_S/T_kinase"/>
</dbReference>
<evidence type="ECO:0000256" key="6">
    <source>
        <dbReference type="ARBA" id="ARBA00023136"/>
    </source>
</evidence>
<evidence type="ECO:0000256" key="7">
    <source>
        <dbReference type="PROSITE-ProRule" id="PRU10141"/>
    </source>
</evidence>
<dbReference type="SUPFAM" id="SSF52047">
    <property type="entry name" value="RNI-like"/>
    <property type="match status" value="1"/>
</dbReference>
<dbReference type="Gene3D" id="1.10.510.10">
    <property type="entry name" value="Transferase(Phosphotransferase) domain 1"/>
    <property type="match status" value="1"/>
</dbReference>
<dbReference type="SUPFAM" id="SSF52058">
    <property type="entry name" value="L domain-like"/>
    <property type="match status" value="1"/>
</dbReference>
<dbReference type="InterPro" id="IPR011009">
    <property type="entry name" value="Kinase-like_dom_sf"/>
</dbReference>
<keyword evidence="7" id="KW-0067">ATP-binding</keyword>
<dbReference type="Gene3D" id="3.80.10.10">
    <property type="entry name" value="Ribonuclease Inhibitor"/>
    <property type="match status" value="3"/>
</dbReference>
<proteinExistence type="predicted"/>
<dbReference type="InterPro" id="IPR032675">
    <property type="entry name" value="LRR_dom_sf"/>
</dbReference>
<feature type="domain" description="Protein kinase" evidence="9">
    <location>
        <begin position="473"/>
        <end position="686"/>
    </location>
</feature>
<dbReference type="Pfam" id="PF13855">
    <property type="entry name" value="LRR_8"/>
    <property type="match status" value="3"/>
</dbReference>
<keyword evidence="5 8" id="KW-1133">Transmembrane helix</keyword>
<dbReference type="PANTHER" id="PTHR27008:SF596">
    <property type="entry name" value="OS02G0215500 PROTEIN"/>
    <property type="match status" value="1"/>
</dbReference>
<dbReference type="InterPro" id="IPR003591">
    <property type="entry name" value="Leu-rich_rpt_typical-subtyp"/>
</dbReference>
<dbReference type="GO" id="GO:0016020">
    <property type="term" value="C:membrane"/>
    <property type="evidence" value="ECO:0007669"/>
    <property type="project" value="UniProtKB-SubCell"/>
</dbReference>
<dbReference type="PANTHER" id="PTHR27008">
    <property type="entry name" value="OS04G0122200 PROTEIN"/>
    <property type="match status" value="1"/>
</dbReference>
<name>A0A396JL47_MEDTR</name>